<evidence type="ECO:0000256" key="1">
    <source>
        <dbReference type="SAM" id="MobiDB-lite"/>
    </source>
</evidence>
<dbReference type="Proteomes" id="UP000235145">
    <property type="component" value="Unassembled WGS sequence"/>
</dbReference>
<keyword evidence="6" id="KW-1185">Reference proteome</keyword>
<dbReference type="Pfam" id="PF13952">
    <property type="entry name" value="DUF4216"/>
    <property type="match status" value="1"/>
</dbReference>
<dbReference type="InterPro" id="IPR029480">
    <property type="entry name" value="Transpos_assoc"/>
</dbReference>
<evidence type="ECO:0000313" key="6">
    <source>
        <dbReference type="Proteomes" id="UP000235145"/>
    </source>
</evidence>
<evidence type="ECO:0000259" key="2">
    <source>
        <dbReference type="Pfam" id="PF13952"/>
    </source>
</evidence>
<protein>
    <recommendedName>
        <fullName evidence="7">Transposase-associated domain-containing protein</fullName>
    </recommendedName>
</protein>
<dbReference type="InterPro" id="IPR004242">
    <property type="entry name" value="Transposase_21"/>
</dbReference>
<dbReference type="InterPro" id="IPR025312">
    <property type="entry name" value="DUF4216"/>
</dbReference>
<dbReference type="InterPro" id="IPR025452">
    <property type="entry name" value="DUF4218"/>
</dbReference>
<dbReference type="PANTHER" id="PTHR10775:SF181">
    <property type="entry name" value="TRANSPOSON, EN_SPM-LIKE, TRANSPOSASE-ASSOCIATED DOMAIN PROTEIN-RELATED"/>
    <property type="match status" value="1"/>
</dbReference>
<organism evidence="5 6">
    <name type="scientific">Lactuca sativa</name>
    <name type="common">Garden lettuce</name>
    <dbReference type="NCBI Taxonomy" id="4236"/>
    <lineage>
        <taxon>Eukaryota</taxon>
        <taxon>Viridiplantae</taxon>
        <taxon>Streptophyta</taxon>
        <taxon>Embryophyta</taxon>
        <taxon>Tracheophyta</taxon>
        <taxon>Spermatophyta</taxon>
        <taxon>Magnoliopsida</taxon>
        <taxon>eudicotyledons</taxon>
        <taxon>Gunneridae</taxon>
        <taxon>Pentapetalae</taxon>
        <taxon>asterids</taxon>
        <taxon>campanulids</taxon>
        <taxon>Asterales</taxon>
        <taxon>Asteraceae</taxon>
        <taxon>Cichorioideae</taxon>
        <taxon>Cichorieae</taxon>
        <taxon>Lactucinae</taxon>
        <taxon>Lactuca</taxon>
    </lineage>
</organism>
<accession>A0A9R1V4G7</accession>
<evidence type="ECO:0000313" key="5">
    <source>
        <dbReference type="EMBL" id="KAJ0198198.1"/>
    </source>
</evidence>
<feature type="region of interest" description="Disordered" evidence="1">
    <location>
        <begin position="1014"/>
        <end position="1039"/>
    </location>
</feature>
<dbReference type="PANTHER" id="PTHR10775">
    <property type="entry name" value="OS08G0208400 PROTEIN"/>
    <property type="match status" value="1"/>
</dbReference>
<dbReference type="EMBL" id="NBSK02000007">
    <property type="protein sequence ID" value="KAJ0198198.1"/>
    <property type="molecule type" value="Genomic_DNA"/>
</dbReference>
<feature type="domain" description="DUF4216" evidence="2">
    <location>
        <begin position="872"/>
        <end position="943"/>
    </location>
</feature>
<evidence type="ECO:0000259" key="4">
    <source>
        <dbReference type="Pfam" id="PF13963"/>
    </source>
</evidence>
<dbReference type="AlphaFoldDB" id="A0A9R1V4G7"/>
<proteinExistence type="predicted"/>
<dbReference type="Pfam" id="PF13960">
    <property type="entry name" value="DUF4218"/>
    <property type="match status" value="1"/>
</dbReference>
<gene>
    <name evidence="5" type="ORF">LSAT_V11C700361930</name>
</gene>
<dbReference type="Pfam" id="PF13963">
    <property type="entry name" value="Transpos_assoc"/>
    <property type="match status" value="1"/>
</dbReference>
<feature type="domain" description="Transposase-associated" evidence="4">
    <location>
        <begin position="4"/>
        <end position="76"/>
    </location>
</feature>
<comment type="caution">
    <text evidence="5">The sequence shown here is derived from an EMBL/GenBank/DDBJ whole genome shotgun (WGS) entry which is preliminary data.</text>
</comment>
<sequence length="1039" mass="120014">MSHQWVKIENRTSIEYVNGVKEFLNVARHTLNSNGLTPCPCSNCLNSRLQNISVITSHLISVGIDKSYTRWVHHGEDEIEEEDVPHNDFVNIESAGLRAGLEDAVGHPLFDIGPTNDLIGNKHPENARYEKLHEALNKPLYEGCKSSTLTFVVKLMNLKVMNKWTDNSFEMMLKLLHEDLPDCNNCPESYYDVRMLLCEAGLGYELIDVCQYDCAIFYGDNKDAITCPVCQSNRYVRNKIAHKKLRYFPITPRLKHLYASRHTATDMRWHKEVRKDEPGVLRHPADGEAWKHFDKMYPNFADDPRSVRLGLASDGFNPFSNMTTSYSMWHVILMSYNMPPWCTMHKSSYFLTLLIPGPKSPGKDFDIFLRPLVDELKVLWGNGVQAYDEDSKSLFTLHAAIIWTISDFPAYAYLSGWSTMGKLACPICLEDTRSRRIRGKQCYIGHRCFLSKTHRWRNSKEFDGKKELREKPRRFTGDQILTQLADIPRRTTGKAPSNVDKKRKRGANELNWSKKSILFELPYWSKLLMRHNLDVMHIGKNVHDNIVGTLLNDPVKSKDTTNARLDLEDLNIRKDQWLRERNGKFEKPHANFTLTRDECVEFCKFIKSVRLPDGYASNISRCATDSNTLGGMKTHDCHVLLQKILPVAILPFLNNEIRTTLIELCQFFQKICSKTLYAKELEDMKTGIVIILCKLEKIFPPSFFTIMVHLCVHLPEEALLGGPVSQRWMFGIERRMGTYKGYVRNFARPDGSITEAYVVDEAVTFLSRYVDDIETRFNHDERNWDVPTTQHGLEVFTNKVRILGASKFELLGEYVDVVQWYIINNCENELDVYIEFRCKERDDKFKTQCSGVCVGDENDALIYYGVLLEVLELDFILGRKVFVFRCKWYNTDPKGKKIVVEHNLTSVDITSKWYVEEPFILASQAQQVFYLNNLARGKNWMVVQRVNHRNIYNIPEHVEDEVLMNDIFQEEESEPETLPLDAVLAVRNRNVVADNLDDVDDEFDDDGRIFLNNEAILDSETDNDSDNPNPNSDDDDCFA</sequence>
<evidence type="ECO:0000259" key="3">
    <source>
        <dbReference type="Pfam" id="PF13960"/>
    </source>
</evidence>
<name>A0A9R1V4G7_LACSA</name>
<evidence type="ECO:0008006" key="7">
    <source>
        <dbReference type="Google" id="ProtNLM"/>
    </source>
</evidence>
<dbReference type="Pfam" id="PF02992">
    <property type="entry name" value="Transposase_21"/>
    <property type="match status" value="1"/>
</dbReference>
<feature type="domain" description="DUF4218" evidence="3">
    <location>
        <begin position="671"/>
        <end position="783"/>
    </location>
</feature>
<reference evidence="5 6" key="1">
    <citation type="journal article" date="2017" name="Nat. Commun.">
        <title>Genome assembly with in vitro proximity ligation data and whole-genome triplication in lettuce.</title>
        <authorList>
            <person name="Reyes-Chin-Wo S."/>
            <person name="Wang Z."/>
            <person name="Yang X."/>
            <person name="Kozik A."/>
            <person name="Arikit S."/>
            <person name="Song C."/>
            <person name="Xia L."/>
            <person name="Froenicke L."/>
            <person name="Lavelle D.O."/>
            <person name="Truco M.J."/>
            <person name="Xia R."/>
            <person name="Zhu S."/>
            <person name="Xu C."/>
            <person name="Xu H."/>
            <person name="Xu X."/>
            <person name="Cox K."/>
            <person name="Korf I."/>
            <person name="Meyers B.C."/>
            <person name="Michelmore R.W."/>
        </authorList>
    </citation>
    <scope>NUCLEOTIDE SEQUENCE [LARGE SCALE GENOMIC DNA]</scope>
    <source>
        <strain evidence="6">cv. Salinas</strain>
        <tissue evidence="5">Seedlings</tissue>
    </source>
</reference>